<dbReference type="OrthoDB" id="10331861at2759"/>
<dbReference type="EMBL" id="UIGY01000018">
    <property type="protein sequence ID" value="SUZ08346.1"/>
    <property type="molecule type" value="Genomic_DNA"/>
</dbReference>
<reference evidence="3" key="3">
    <citation type="submission" date="2018-07" db="EMBL/GenBank/DDBJ databases">
        <authorList>
            <person name="Quirk P.G."/>
            <person name="Krulwich T.A."/>
        </authorList>
    </citation>
    <scope>NUCLEOTIDE SEQUENCE</scope>
    <source>
        <strain evidence="3">96224</strain>
    </source>
</reference>
<dbReference type="Proteomes" id="UP000053110">
    <property type="component" value="Unassembled WGS sequence"/>
</dbReference>
<organism evidence="3">
    <name type="scientific">Blumeria graminis f. sp. tritici 96224</name>
    <dbReference type="NCBI Taxonomy" id="1268274"/>
    <lineage>
        <taxon>Eukaryota</taxon>
        <taxon>Fungi</taxon>
        <taxon>Dikarya</taxon>
        <taxon>Ascomycota</taxon>
        <taxon>Pezizomycotina</taxon>
        <taxon>Leotiomycetes</taxon>
        <taxon>Erysiphales</taxon>
        <taxon>Erysiphaceae</taxon>
        <taxon>Blumeria</taxon>
    </lineage>
</organism>
<dbReference type="HOGENOM" id="CLU_1586202_0_0_1"/>
<dbReference type="EMBL" id="KE374991">
    <property type="protein sequence ID" value="EPQ66693.1"/>
    <property type="molecule type" value="Genomic_DNA"/>
</dbReference>
<dbReference type="AlphaFoldDB" id="A0A061HKT6"/>
<evidence type="ECO:0000313" key="2">
    <source>
        <dbReference type="EMBL" id="EPQ66693.1"/>
    </source>
</evidence>
<evidence type="ECO:0000313" key="3">
    <source>
        <dbReference type="EMBL" id="SUZ08346.1"/>
    </source>
</evidence>
<name>A0A061HKT6_BLUGR</name>
<keyword evidence="1" id="KW-0732">Signal</keyword>
<evidence type="ECO:0000256" key="1">
    <source>
        <dbReference type="SAM" id="SignalP"/>
    </source>
</evidence>
<feature type="signal peptide" evidence="1">
    <location>
        <begin position="1"/>
        <end position="18"/>
    </location>
</feature>
<reference evidence="4" key="1">
    <citation type="journal article" date="2013" name="Nat. Genet.">
        <title>The wheat powdery mildew genome shows the unique evolution of an obligate biotroph.</title>
        <authorList>
            <person name="Wicker T."/>
            <person name="Oberhaensli S."/>
            <person name="Parlange F."/>
            <person name="Buchmann J.P."/>
            <person name="Shatalina M."/>
            <person name="Roffler S."/>
            <person name="Ben-David R."/>
            <person name="Dolezel J."/>
            <person name="Simkova H."/>
            <person name="Schulze-Lefert P."/>
            <person name="Spanu P.D."/>
            <person name="Bruggmann R."/>
            <person name="Amselem J."/>
            <person name="Quesneville H."/>
            <person name="Ver Loren van Themaat E."/>
            <person name="Paape T."/>
            <person name="Shimizu K.K."/>
            <person name="Keller B."/>
        </authorList>
    </citation>
    <scope>NUCLEOTIDE SEQUENCE [LARGE SCALE GENOMIC DNA]</scope>
    <source>
        <strain evidence="4">96224</strain>
    </source>
</reference>
<evidence type="ECO:0000313" key="4">
    <source>
        <dbReference type="Proteomes" id="UP000053110"/>
    </source>
</evidence>
<sequence>MKFPISLATLAISTVASAYCVPPSPQSSIVEGQQFISEKLRIPGQNELQYCSSQFKRGPITFSDVSTKPRVPVVNQPFEVDMKGTLHVPLSSRAKIRVYDLTTDYDLTEPIDFLTYMKKNGAEVPTNVGEFHIRFTFTPQLAYPPKIGIELYNSERSLLLCVKTLLFF</sequence>
<protein>
    <submittedName>
        <fullName evidence="3">BgtE-10002</fullName>
    </submittedName>
    <submittedName>
        <fullName evidence="2">Putative secreted effector protein</fullName>
    </submittedName>
</protein>
<feature type="chain" id="PRO_5044538551" evidence="1">
    <location>
        <begin position="19"/>
        <end position="168"/>
    </location>
</feature>
<proteinExistence type="predicted"/>
<reference evidence="2" key="2">
    <citation type="submission" date="2013-01" db="EMBL/GenBank/DDBJ databases">
        <title>The wheat powdery mildew genome reveals unique evolution of an obligate biotroph.</title>
        <authorList>
            <person name="Oberhaensli S."/>
            <person name="Wicker T."/>
            <person name="Keller B."/>
        </authorList>
    </citation>
    <scope>NUCLEOTIDE SEQUENCE</scope>
    <source>
        <strain evidence="2">96224</strain>
    </source>
</reference>
<gene>
    <name evidence="2" type="ORF">BGT96224_E10002</name>
    <name evidence="3" type="ORF">BGT96224V2_LOCUS1509</name>
</gene>
<accession>A0A061HKT6</accession>